<evidence type="ECO:0000313" key="9">
    <source>
        <dbReference type="Proteomes" id="UP000007832"/>
    </source>
</evidence>
<proteinExistence type="inferred from homology"/>
<keyword evidence="5" id="KW-0326">Glycosidase</keyword>
<evidence type="ECO:0000256" key="1">
    <source>
        <dbReference type="ARBA" id="ARBA00001231"/>
    </source>
</evidence>
<evidence type="ECO:0000256" key="2">
    <source>
        <dbReference type="ARBA" id="ARBA00005336"/>
    </source>
</evidence>
<gene>
    <name evidence="8" type="ORF">HMPREF1162_1082</name>
</gene>
<dbReference type="AlphaFoldDB" id="F9NXS9"/>
<organism evidence="8 9">
    <name type="scientific">[Propionibacterium] namnetense SK182B-JCVI</name>
    <dbReference type="NCBI Taxonomy" id="1051006"/>
    <lineage>
        <taxon>Bacteria</taxon>
        <taxon>Bacillati</taxon>
        <taxon>Actinomycetota</taxon>
        <taxon>Actinomycetes</taxon>
        <taxon>Propionibacteriales</taxon>
        <taxon>Propionibacteriaceae</taxon>
        <taxon>Cutibacterium</taxon>
    </lineage>
</organism>
<sequence>MRRRTIIAAGLSMPLTGCVSQGSQPEELPSATVTSSPTLSGTSKPSSASPTPTSSETPTAISKPAPIRLNPRATEIVKKLSPAQRAGQCVLVGVVPSDSPEYIANLIDSQCLAGIFLLGHWTSRPQLEAMLRAVNSVSPQGIKPIVATDHEGGEIQNVRVPGVNRLPSQEALARMSPAKAQAVVTTGARQLANLGIHMVFSPVAGVIDPDLGVRNKPIAKHHRGFGTNPRLCGQYSAAVIAGHRKAGIISTTKHFPGIGRITEDTDFKTDGITDAKTTRHDRYLESFRMALDAGSEAVMIASAYYSKIDPGTLGLFSSKVMTDMLRGDFGYQGLIVSDDLGSSVSVFSVDGGHRASKFVSAGGDLAITADPGLAGPMIRALTSIATSTPGKKRLANAASHVINVKLAHSLTK</sequence>
<dbReference type="Proteomes" id="UP000007832">
    <property type="component" value="Unassembled WGS sequence"/>
</dbReference>
<comment type="caution">
    <text evidence="8">The sequence shown here is derived from an EMBL/GenBank/DDBJ whole genome shotgun (WGS) entry which is preliminary data.</text>
</comment>
<dbReference type="GO" id="GO:0005975">
    <property type="term" value="P:carbohydrate metabolic process"/>
    <property type="evidence" value="ECO:0007669"/>
    <property type="project" value="InterPro"/>
</dbReference>
<dbReference type="Pfam" id="PF00933">
    <property type="entry name" value="Glyco_hydro_3"/>
    <property type="match status" value="1"/>
</dbReference>
<dbReference type="InterPro" id="IPR017853">
    <property type="entry name" value="GH"/>
</dbReference>
<dbReference type="GO" id="GO:0004563">
    <property type="term" value="F:beta-N-acetylhexosaminidase activity"/>
    <property type="evidence" value="ECO:0007669"/>
    <property type="project" value="UniProtKB-EC"/>
</dbReference>
<dbReference type="Gene3D" id="3.20.20.300">
    <property type="entry name" value="Glycoside hydrolase, family 3, N-terminal domain"/>
    <property type="match status" value="1"/>
</dbReference>
<dbReference type="PROSITE" id="PS00775">
    <property type="entry name" value="GLYCOSYL_HYDROL_F3"/>
    <property type="match status" value="1"/>
</dbReference>
<evidence type="ECO:0000256" key="5">
    <source>
        <dbReference type="ARBA" id="ARBA00023295"/>
    </source>
</evidence>
<keyword evidence="4 8" id="KW-0378">Hydrolase</keyword>
<evidence type="ECO:0000256" key="6">
    <source>
        <dbReference type="SAM" id="MobiDB-lite"/>
    </source>
</evidence>
<dbReference type="PANTHER" id="PTHR30480:SF13">
    <property type="entry name" value="BETA-HEXOSAMINIDASE"/>
    <property type="match status" value="1"/>
</dbReference>
<feature type="domain" description="Glycoside hydrolase family 3 N-terminal" evidence="7">
    <location>
        <begin position="99"/>
        <end position="403"/>
    </location>
</feature>
<dbReference type="PANTHER" id="PTHR30480">
    <property type="entry name" value="BETA-HEXOSAMINIDASE-RELATED"/>
    <property type="match status" value="1"/>
</dbReference>
<comment type="similarity">
    <text evidence="2">Belongs to the glycosyl hydrolase 3 family.</text>
</comment>
<dbReference type="GO" id="GO:0009254">
    <property type="term" value="P:peptidoglycan turnover"/>
    <property type="evidence" value="ECO:0007669"/>
    <property type="project" value="TreeGrafter"/>
</dbReference>
<evidence type="ECO:0000256" key="3">
    <source>
        <dbReference type="ARBA" id="ARBA00012663"/>
    </source>
</evidence>
<dbReference type="EMBL" id="AFUN01000043">
    <property type="protein sequence ID" value="EGR95049.1"/>
    <property type="molecule type" value="Genomic_DNA"/>
</dbReference>
<feature type="compositionally biased region" description="Low complexity" evidence="6">
    <location>
        <begin position="38"/>
        <end position="59"/>
    </location>
</feature>
<dbReference type="InterPro" id="IPR019800">
    <property type="entry name" value="Glyco_hydro_3_AS"/>
</dbReference>
<evidence type="ECO:0000256" key="4">
    <source>
        <dbReference type="ARBA" id="ARBA00022801"/>
    </source>
</evidence>
<evidence type="ECO:0000313" key="8">
    <source>
        <dbReference type="EMBL" id="EGR95049.1"/>
    </source>
</evidence>
<dbReference type="InterPro" id="IPR001764">
    <property type="entry name" value="Glyco_hydro_3_N"/>
</dbReference>
<dbReference type="STRING" id="1574624.GCA_001642025_01000"/>
<name>F9NXS9_9ACTN</name>
<dbReference type="eggNOG" id="COG1472">
    <property type="taxonomic scope" value="Bacteria"/>
</dbReference>
<dbReference type="SUPFAM" id="SSF51445">
    <property type="entry name" value="(Trans)glycosidases"/>
    <property type="match status" value="1"/>
</dbReference>
<comment type="catalytic activity">
    <reaction evidence="1">
        <text>Hydrolysis of terminal non-reducing N-acetyl-D-hexosamine residues in N-acetyl-beta-D-hexosaminides.</text>
        <dbReference type="EC" id="3.2.1.52"/>
    </reaction>
</comment>
<dbReference type="EC" id="3.2.1.52" evidence="3"/>
<feature type="region of interest" description="Disordered" evidence="6">
    <location>
        <begin position="18"/>
        <end position="68"/>
    </location>
</feature>
<protein>
    <recommendedName>
        <fullName evidence="3">beta-N-acetylhexosaminidase</fullName>
        <ecNumber evidence="3">3.2.1.52</ecNumber>
    </recommendedName>
</protein>
<accession>F9NXS9</accession>
<dbReference type="PATRIC" id="fig|1051006.4.peg.1995"/>
<dbReference type="InterPro" id="IPR036962">
    <property type="entry name" value="Glyco_hydro_3_N_sf"/>
</dbReference>
<evidence type="ECO:0000259" key="7">
    <source>
        <dbReference type="Pfam" id="PF00933"/>
    </source>
</evidence>
<reference evidence="8 9" key="1">
    <citation type="submission" date="2011-07" db="EMBL/GenBank/DDBJ databases">
        <title>Genome Sequence of Propionibacterium acnes SK182B-JCVI.</title>
        <authorList>
            <person name="Durkin A.S."/>
            <person name="Madupu R."/>
            <person name="Hostetler J."/>
            <person name="Radune D."/>
            <person name="Torralba M."/>
            <person name="Methe B."/>
            <person name="Sutton G."/>
            <person name="Strausberg R.L."/>
            <person name="Nelson K.E."/>
        </authorList>
    </citation>
    <scope>NUCLEOTIDE SEQUENCE [LARGE SCALE GENOMIC DNA]</scope>
    <source>
        <strain evidence="8 9">SK182B-JCVI</strain>
    </source>
</reference>
<dbReference type="InterPro" id="IPR050226">
    <property type="entry name" value="NagZ_Beta-hexosaminidase"/>
</dbReference>